<sequence>MNRNHNEPMADVRDMYMAHAAMRREFGLLPQLVRDVAPGDTRRAEVVGAHADLMCLILHTHHEGEDLLLWPRLMERGGAEAAAIVPTMEAQHHAIEAAHAQVVALLPAFRTTARGGEALAAALDTLHAALIEHMDLEEREILPLAEKHVTAAEWKGLGEHGMRHAPKKVLPLAFGIAMYEGDPEVVKAVLAEAPLPARLIMPILAPRLYAAHAKRVHGTATPPRGTAPVR</sequence>
<feature type="domain" description="Hemerythrin-like" evidence="1">
    <location>
        <begin position="12"/>
        <end position="145"/>
    </location>
</feature>
<dbReference type="InterPro" id="IPR012312">
    <property type="entry name" value="Hemerythrin-like"/>
</dbReference>
<dbReference type="AlphaFoldDB" id="A0A1C3MZK5"/>
<evidence type="ECO:0000313" key="2">
    <source>
        <dbReference type="EMBL" id="SBV25773.1"/>
    </source>
</evidence>
<name>A0A1C3MZK5_9ACTN</name>
<accession>A0A1C3MZK5</accession>
<dbReference type="OrthoDB" id="5197650at2"/>
<dbReference type="Gene3D" id="1.20.120.520">
    <property type="entry name" value="nmb1532 protein domain like"/>
    <property type="match status" value="1"/>
</dbReference>
<keyword evidence="3" id="KW-1185">Reference proteome</keyword>
<dbReference type="Proteomes" id="UP000199393">
    <property type="component" value="Chromosome I"/>
</dbReference>
<dbReference type="PATRIC" id="fig|307121.4.peg.1284"/>
<gene>
    <name evidence="2" type="ORF">GA0070620_1253</name>
</gene>
<organism evidence="2 3">
    <name type="scientific">Micromonospora krabiensis</name>
    <dbReference type="NCBI Taxonomy" id="307121"/>
    <lineage>
        <taxon>Bacteria</taxon>
        <taxon>Bacillati</taxon>
        <taxon>Actinomycetota</taxon>
        <taxon>Actinomycetes</taxon>
        <taxon>Micromonosporales</taxon>
        <taxon>Micromonosporaceae</taxon>
        <taxon>Micromonospora</taxon>
    </lineage>
</organism>
<evidence type="ECO:0000259" key="1">
    <source>
        <dbReference type="Pfam" id="PF01814"/>
    </source>
</evidence>
<dbReference type="STRING" id="307121.GA0070620_1253"/>
<evidence type="ECO:0000313" key="3">
    <source>
        <dbReference type="Proteomes" id="UP000199393"/>
    </source>
</evidence>
<dbReference type="Pfam" id="PF01814">
    <property type="entry name" value="Hemerythrin"/>
    <property type="match status" value="1"/>
</dbReference>
<proteinExistence type="predicted"/>
<dbReference type="EMBL" id="LT598496">
    <property type="protein sequence ID" value="SBV25773.1"/>
    <property type="molecule type" value="Genomic_DNA"/>
</dbReference>
<dbReference type="CDD" id="cd12108">
    <property type="entry name" value="Hr-like"/>
    <property type="match status" value="1"/>
</dbReference>
<protein>
    <submittedName>
        <fullName evidence="2">Hemerythrin HHE cation binding domain-containing protein</fullName>
    </submittedName>
</protein>
<reference evidence="3" key="1">
    <citation type="submission" date="2016-06" db="EMBL/GenBank/DDBJ databases">
        <authorList>
            <person name="Varghese N."/>
            <person name="Submissions Spin"/>
        </authorList>
    </citation>
    <scope>NUCLEOTIDE SEQUENCE [LARGE SCALE GENOMIC DNA]</scope>
    <source>
        <strain evidence="3">DSM 45344</strain>
    </source>
</reference>